<feature type="transmembrane region" description="Helical" evidence="5">
    <location>
        <begin position="285"/>
        <end position="304"/>
    </location>
</feature>
<evidence type="ECO:0000313" key="7">
    <source>
        <dbReference type="EMBL" id="VAW82853.1"/>
    </source>
</evidence>
<keyword evidence="4 5" id="KW-0472">Membrane</keyword>
<feature type="transmembrane region" description="Helical" evidence="5">
    <location>
        <begin position="123"/>
        <end position="141"/>
    </location>
</feature>
<dbReference type="GO" id="GO:0008137">
    <property type="term" value="F:NADH dehydrogenase (ubiquinone) activity"/>
    <property type="evidence" value="ECO:0007669"/>
    <property type="project" value="InterPro"/>
</dbReference>
<dbReference type="InterPro" id="IPR010096">
    <property type="entry name" value="NADH-Q_OxRdtase_suN/2"/>
</dbReference>
<feature type="transmembrane region" description="Helical" evidence="5">
    <location>
        <begin position="32"/>
        <end position="53"/>
    </location>
</feature>
<evidence type="ECO:0000256" key="2">
    <source>
        <dbReference type="ARBA" id="ARBA00022692"/>
    </source>
</evidence>
<name>A0A3B0Z3L4_9ZZZZ</name>
<dbReference type="GO" id="GO:0016020">
    <property type="term" value="C:membrane"/>
    <property type="evidence" value="ECO:0007669"/>
    <property type="project" value="UniProtKB-SubCell"/>
</dbReference>
<feature type="transmembrane region" description="Helical" evidence="5">
    <location>
        <begin position="68"/>
        <end position="87"/>
    </location>
</feature>
<dbReference type="InterPro" id="IPR001750">
    <property type="entry name" value="ND/Mrp_TM"/>
</dbReference>
<feature type="transmembrane region" description="Helical" evidence="5">
    <location>
        <begin position="228"/>
        <end position="245"/>
    </location>
</feature>
<feature type="transmembrane region" description="Helical" evidence="5">
    <location>
        <begin position="153"/>
        <end position="172"/>
    </location>
</feature>
<dbReference type="EC" id="1.6.5.3" evidence="7"/>
<evidence type="ECO:0000256" key="3">
    <source>
        <dbReference type="ARBA" id="ARBA00022989"/>
    </source>
</evidence>
<dbReference type="HAMAP" id="MF_00445">
    <property type="entry name" value="NDH1_NuoN_1"/>
    <property type="match status" value="1"/>
</dbReference>
<dbReference type="EMBL" id="UOFM01000494">
    <property type="protein sequence ID" value="VAW82853.1"/>
    <property type="molecule type" value="Genomic_DNA"/>
</dbReference>
<keyword evidence="2 5" id="KW-0812">Transmembrane</keyword>
<evidence type="ECO:0000256" key="4">
    <source>
        <dbReference type="ARBA" id="ARBA00023136"/>
    </source>
</evidence>
<feature type="domain" description="NADH:quinone oxidoreductase/Mrp antiporter transmembrane" evidence="6">
    <location>
        <begin position="117"/>
        <end position="401"/>
    </location>
</feature>
<accession>A0A3B0Z3L4</accession>
<feature type="transmembrane region" description="Helical" evidence="5">
    <location>
        <begin position="192"/>
        <end position="216"/>
    </location>
</feature>
<organism evidence="7">
    <name type="scientific">hydrothermal vent metagenome</name>
    <dbReference type="NCBI Taxonomy" id="652676"/>
    <lineage>
        <taxon>unclassified sequences</taxon>
        <taxon>metagenomes</taxon>
        <taxon>ecological metagenomes</taxon>
    </lineage>
</organism>
<sequence length="460" mass="48031">MADDLALLIPEIIVLLTIVFALVAEMLRLPRLALTVTLAGLLLATAMTLPLLGSDTSIFSGTYRIDTLSIWAKLILLPATALSILLARAELGGSEREGTVYVLVSLVTLGSLVLASAGDTMLLVLGILLSGLGSFALVAWLRDDAATEAAMKFFVFASVTGAIMIFGLSYWFGGTGSTLLSELSRLDTMPVVAAVGLIAVIVGLGYKASLVPFHFWAPDAYEGAPVSIAAYLSVVPKIGAIFALAQVVRDLPMNTGWPLVIAVLSVLTMTYGYLAALVQSNVVRLLAYSSVAQAGYFLLGIVAVGTSPLALESIIVFSAAYAAMNLGAFAIVMCTGRTLDAFSDIGRKKVLRGVAMVVFLLSLAGIPPLAGFVGKFLLFGASIDAGFLWLTVVAILNSVLSLAVYLRVVIPMYRQRSDSKEPGPASLPAPAPLVGLVWIITLILTLGIGLAAQGLLGPLA</sequence>
<feature type="transmembrane region" description="Helical" evidence="5">
    <location>
        <begin position="310"/>
        <end position="332"/>
    </location>
</feature>
<feature type="transmembrane region" description="Helical" evidence="5">
    <location>
        <begin position="353"/>
        <end position="374"/>
    </location>
</feature>
<dbReference type="AlphaFoldDB" id="A0A3B0Z3L4"/>
<feature type="transmembrane region" description="Helical" evidence="5">
    <location>
        <begin position="6"/>
        <end position="25"/>
    </location>
</feature>
<feature type="transmembrane region" description="Helical" evidence="5">
    <location>
        <begin position="99"/>
        <end position="117"/>
    </location>
</feature>
<keyword evidence="7" id="KW-0560">Oxidoreductase</keyword>
<proteinExistence type="inferred from homology"/>
<feature type="transmembrane region" description="Helical" evidence="5">
    <location>
        <begin position="431"/>
        <end position="456"/>
    </location>
</feature>
<comment type="subcellular location">
    <subcellularLocation>
        <location evidence="1">Membrane</location>
        <topology evidence="1">Multi-pass membrane protein</topology>
    </subcellularLocation>
</comment>
<dbReference type="PANTHER" id="PTHR22773">
    <property type="entry name" value="NADH DEHYDROGENASE"/>
    <property type="match status" value="1"/>
</dbReference>
<keyword evidence="3 5" id="KW-1133">Transmembrane helix</keyword>
<evidence type="ECO:0000256" key="1">
    <source>
        <dbReference type="ARBA" id="ARBA00004141"/>
    </source>
</evidence>
<dbReference type="Pfam" id="PF00361">
    <property type="entry name" value="Proton_antipo_M"/>
    <property type="match status" value="1"/>
</dbReference>
<gene>
    <name evidence="7" type="ORF">MNBD_GAMMA14-651</name>
</gene>
<feature type="transmembrane region" description="Helical" evidence="5">
    <location>
        <begin position="386"/>
        <end position="410"/>
    </location>
</feature>
<feature type="transmembrane region" description="Helical" evidence="5">
    <location>
        <begin position="257"/>
        <end position="278"/>
    </location>
</feature>
<reference evidence="7" key="1">
    <citation type="submission" date="2018-06" db="EMBL/GenBank/DDBJ databases">
        <authorList>
            <person name="Zhirakovskaya E."/>
        </authorList>
    </citation>
    <scope>NUCLEOTIDE SEQUENCE</scope>
</reference>
<evidence type="ECO:0000259" key="6">
    <source>
        <dbReference type="Pfam" id="PF00361"/>
    </source>
</evidence>
<evidence type="ECO:0000256" key="5">
    <source>
        <dbReference type="SAM" id="Phobius"/>
    </source>
</evidence>
<protein>
    <submittedName>
        <fullName evidence="7">NADH-ubiquinone oxidoreductase chain N</fullName>
        <ecNumber evidence="7">1.6.5.3</ecNumber>
    </submittedName>
</protein>
<dbReference type="GO" id="GO:0016491">
    <property type="term" value="F:oxidoreductase activity"/>
    <property type="evidence" value="ECO:0007669"/>
    <property type="project" value="UniProtKB-KW"/>
</dbReference>
<dbReference type="GO" id="GO:0042773">
    <property type="term" value="P:ATP synthesis coupled electron transport"/>
    <property type="evidence" value="ECO:0007669"/>
    <property type="project" value="InterPro"/>
</dbReference>
<keyword evidence="7" id="KW-0830">Ubiquinone</keyword>